<dbReference type="NCBIfam" id="TIGR00778">
    <property type="entry name" value="ahpD_dom"/>
    <property type="match status" value="1"/>
</dbReference>
<proteinExistence type="predicted"/>
<dbReference type="SUPFAM" id="SSF69118">
    <property type="entry name" value="AhpD-like"/>
    <property type="match status" value="1"/>
</dbReference>
<feature type="domain" description="Carboxymuconolactone decarboxylase-like" evidence="1">
    <location>
        <begin position="41"/>
        <end position="105"/>
    </location>
</feature>
<dbReference type="PANTHER" id="PTHR35446:SF3">
    <property type="entry name" value="CMD DOMAIN-CONTAINING PROTEIN"/>
    <property type="match status" value="1"/>
</dbReference>
<dbReference type="InterPro" id="IPR004675">
    <property type="entry name" value="AhpD_core"/>
</dbReference>
<dbReference type="OrthoDB" id="9801997at2"/>
<evidence type="ECO:0000259" key="1">
    <source>
        <dbReference type="Pfam" id="PF02627"/>
    </source>
</evidence>
<accession>C6XBB2</accession>
<gene>
    <name evidence="2" type="ordered locus">Msip34_2645</name>
</gene>
<dbReference type="InterPro" id="IPR029032">
    <property type="entry name" value="AhpD-like"/>
</dbReference>
<dbReference type="PANTHER" id="PTHR35446">
    <property type="entry name" value="SI:CH211-175M2.5"/>
    <property type="match status" value="1"/>
</dbReference>
<dbReference type="KEGG" id="mei:Msip34_2645"/>
<keyword evidence="2" id="KW-0575">Peroxidase</keyword>
<reference evidence="3" key="1">
    <citation type="submission" date="2009-07" db="EMBL/GenBank/DDBJ databases">
        <title>Complete sequence of chromosome of Methylovorus sp. SIP3-4.</title>
        <authorList>
            <person name="Lucas S."/>
            <person name="Copeland A."/>
            <person name="Lapidus A."/>
            <person name="Glavina del Rio T."/>
            <person name="Tice H."/>
            <person name="Bruce D."/>
            <person name="Goodwin L."/>
            <person name="Pitluck S."/>
            <person name="Clum A."/>
            <person name="Larimer F."/>
            <person name="Land M."/>
            <person name="Hauser L."/>
            <person name="Kyrpides N."/>
            <person name="Mikhailova N."/>
            <person name="Kayluzhnaya M."/>
            <person name="Chistoserdova L."/>
        </authorList>
    </citation>
    <scope>NUCLEOTIDE SEQUENCE [LARGE SCALE GENOMIC DNA]</scope>
    <source>
        <strain evidence="3">SIP3-4</strain>
    </source>
</reference>
<dbReference type="Pfam" id="PF02627">
    <property type="entry name" value="CMD"/>
    <property type="match status" value="1"/>
</dbReference>
<dbReference type="eggNOG" id="COG2128">
    <property type="taxonomic scope" value="Bacteria"/>
</dbReference>
<keyword evidence="2" id="KW-0560">Oxidoreductase</keyword>
<name>C6XBB2_METGS</name>
<evidence type="ECO:0000313" key="3">
    <source>
        <dbReference type="Proteomes" id="UP000002743"/>
    </source>
</evidence>
<dbReference type="EMBL" id="CP001674">
    <property type="protein sequence ID" value="ACT51882.1"/>
    <property type="molecule type" value="Genomic_DNA"/>
</dbReference>
<dbReference type="Gene3D" id="1.20.1290.10">
    <property type="entry name" value="AhpD-like"/>
    <property type="match status" value="1"/>
</dbReference>
<dbReference type="RefSeq" id="WP_015831110.1">
    <property type="nucleotide sequence ID" value="NC_012969.1"/>
</dbReference>
<dbReference type="HOGENOM" id="CLU_082760_5_0_4"/>
<dbReference type="InterPro" id="IPR003779">
    <property type="entry name" value="CMD-like"/>
</dbReference>
<dbReference type="GO" id="GO:0051920">
    <property type="term" value="F:peroxiredoxin activity"/>
    <property type="evidence" value="ECO:0007669"/>
    <property type="project" value="InterPro"/>
</dbReference>
<keyword evidence="3" id="KW-1185">Reference proteome</keyword>
<reference evidence="2 3" key="2">
    <citation type="journal article" date="2011" name="J. Bacteriol.">
        <title>Genomes of three methylotrophs from a single niche uncover genetic and metabolic divergence of Methylophilaceae.</title>
        <authorList>
            <person name="Lapidus A."/>
            <person name="Clum A."/>
            <person name="Labutti K."/>
            <person name="Kaluzhnaya M.G."/>
            <person name="Lim S."/>
            <person name="Beck D.A."/>
            <person name="Glavina Del Rio T."/>
            <person name="Nolan M."/>
            <person name="Mavromatis K."/>
            <person name="Huntemann M."/>
            <person name="Lucas S."/>
            <person name="Lidstrom M.E."/>
            <person name="Ivanova N."/>
            <person name="Chistoserdova L."/>
        </authorList>
    </citation>
    <scope>NUCLEOTIDE SEQUENCE [LARGE SCALE GENOMIC DNA]</scope>
    <source>
        <strain evidence="2 3">SIP3-4</strain>
    </source>
</reference>
<organism evidence="2 3">
    <name type="scientific">Methylovorus glucosotrophus (strain SIP3-4)</name>
    <dbReference type="NCBI Taxonomy" id="582744"/>
    <lineage>
        <taxon>Bacteria</taxon>
        <taxon>Pseudomonadati</taxon>
        <taxon>Pseudomonadota</taxon>
        <taxon>Betaproteobacteria</taxon>
        <taxon>Nitrosomonadales</taxon>
        <taxon>Methylophilaceae</taxon>
        <taxon>Methylovorus</taxon>
    </lineage>
</organism>
<dbReference type="Proteomes" id="UP000002743">
    <property type="component" value="Chromosome"/>
</dbReference>
<dbReference type="AlphaFoldDB" id="C6XBB2"/>
<protein>
    <submittedName>
        <fullName evidence="2">Uncharacterized peroxidase-related enzyme</fullName>
    </submittedName>
</protein>
<sequence length="177" mass="18706">MARIPAVNRNEATDPLATTFNTVKAKIGMVPNLYATFAQSPAVLDAYLAFSSALTKGQLTAGQREVLALAIGQTNQCQYCLSAHSLLAKGAGLNPEAIKNARNSSSAEPLNDALARFAVKVVKQRGVLSDEEFNAAKAEGLSDALIIEVLAHVALNTLTNYTNHIAATDIDFPVVPL</sequence>
<evidence type="ECO:0000313" key="2">
    <source>
        <dbReference type="EMBL" id="ACT51882.1"/>
    </source>
</evidence>
<dbReference type="STRING" id="582744.Msip34_2645"/>